<dbReference type="Proteomes" id="UP000283003">
    <property type="component" value="Unassembled WGS sequence"/>
</dbReference>
<organism evidence="2 3">
    <name type="scientific">Croceicoccus ponticola</name>
    <dbReference type="NCBI Taxonomy" id="2217664"/>
    <lineage>
        <taxon>Bacteria</taxon>
        <taxon>Pseudomonadati</taxon>
        <taxon>Pseudomonadota</taxon>
        <taxon>Alphaproteobacteria</taxon>
        <taxon>Sphingomonadales</taxon>
        <taxon>Erythrobacteraceae</taxon>
        <taxon>Croceicoccus</taxon>
    </lineage>
</organism>
<dbReference type="RefSeq" id="WP_127613236.1">
    <property type="nucleotide sequence ID" value="NZ_RXOL01000006.1"/>
</dbReference>
<evidence type="ECO:0000313" key="2">
    <source>
        <dbReference type="EMBL" id="RVQ65725.1"/>
    </source>
</evidence>
<feature type="chain" id="PRO_5018976808" description="Twin-arginine translocation pathway signal protein" evidence="1">
    <location>
        <begin position="31"/>
        <end position="148"/>
    </location>
</feature>
<evidence type="ECO:0008006" key="4">
    <source>
        <dbReference type="Google" id="ProtNLM"/>
    </source>
</evidence>
<gene>
    <name evidence="2" type="ORF">EKN06_12380</name>
</gene>
<comment type="caution">
    <text evidence="2">The sequence shown here is derived from an EMBL/GenBank/DDBJ whole genome shotgun (WGS) entry which is preliminary data.</text>
</comment>
<reference evidence="2 3" key="1">
    <citation type="submission" date="2018-12" db="EMBL/GenBank/DDBJ databases">
        <title>Croceicoccus ponticola sp. nov., a lipolytic bacterium isolated from seawater.</title>
        <authorList>
            <person name="Yoon J.-H."/>
        </authorList>
    </citation>
    <scope>NUCLEOTIDE SEQUENCE [LARGE SCALE GENOMIC DNA]</scope>
    <source>
        <strain evidence="2 3">GM-16</strain>
    </source>
</reference>
<dbReference type="EMBL" id="RXOL01000006">
    <property type="protein sequence ID" value="RVQ65725.1"/>
    <property type="molecule type" value="Genomic_DNA"/>
</dbReference>
<proteinExistence type="predicted"/>
<evidence type="ECO:0000256" key="1">
    <source>
        <dbReference type="SAM" id="SignalP"/>
    </source>
</evidence>
<keyword evidence="3" id="KW-1185">Reference proteome</keyword>
<accession>A0A437GVA5</accession>
<feature type="signal peptide" evidence="1">
    <location>
        <begin position="1"/>
        <end position="30"/>
    </location>
</feature>
<sequence length="148" mass="16241">MTINTLTATRRAILGAIPATAAIAAVPAFASTHPDAAILAAWERRSAAFARLSVPAFDEQGEACRQASEAVWSEIDTAEKIIREAIARTVEGVEIQLWVAMGHSVCDRQSGLAITRRDLDYLIQHERDMDWYEQFILAALRSLKTMGA</sequence>
<evidence type="ECO:0000313" key="3">
    <source>
        <dbReference type="Proteomes" id="UP000283003"/>
    </source>
</evidence>
<keyword evidence="1" id="KW-0732">Signal</keyword>
<dbReference type="AlphaFoldDB" id="A0A437GVA5"/>
<name>A0A437GVA5_9SPHN</name>
<dbReference type="OrthoDB" id="9941148at2"/>
<protein>
    <recommendedName>
        <fullName evidence="4">Twin-arginine translocation pathway signal protein</fullName>
    </recommendedName>
</protein>